<keyword evidence="6 9" id="KW-1133">Transmembrane helix</keyword>
<protein>
    <submittedName>
        <fullName evidence="10">Uncharacterized protein</fullName>
    </submittedName>
</protein>
<keyword evidence="3" id="KW-0813">Transport</keyword>
<keyword evidence="5" id="KW-0653">Protein transport</keyword>
<evidence type="ECO:0000313" key="11">
    <source>
        <dbReference type="Proteomes" id="UP000292702"/>
    </source>
</evidence>
<dbReference type="STRING" id="92696.A0A4R0S036"/>
<dbReference type="GO" id="GO:0005829">
    <property type="term" value="C:cytosol"/>
    <property type="evidence" value="ECO:0007669"/>
    <property type="project" value="GOC"/>
</dbReference>
<comment type="similarity">
    <text evidence="2">Belongs to the SYS1 family.</text>
</comment>
<evidence type="ECO:0000256" key="4">
    <source>
        <dbReference type="ARBA" id="ARBA00022692"/>
    </source>
</evidence>
<proteinExistence type="inferred from homology"/>
<dbReference type="GO" id="GO:0000139">
    <property type="term" value="C:Golgi membrane"/>
    <property type="evidence" value="ECO:0007669"/>
    <property type="project" value="UniProtKB-SubCell"/>
</dbReference>
<evidence type="ECO:0000256" key="8">
    <source>
        <dbReference type="ARBA" id="ARBA00023136"/>
    </source>
</evidence>
<dbReference type="AlphaFoldDB" id="A0A4R0S036"/>
<reference evidence="10 11" key="1">
    <citation type="submission" date="2018-11" db="EMBL/GenBank/DDBJ databases">
        <title>Genome assembly of Steccherinum ochraceum LE-BIN_3174, the white-rot fungus of the Steccherinaceae family (The Residual Polyporoid clade, Polyporales, Basidiomycota).</title>
        <authorList>
            <person name="Fedorova T.V."/>
            <person name="Glazunova O.A."/>
            <person name="Landesman E.O."/>
            <person name="Moiseenko K.V."/>
            <person name="Psurtseva N.V."/>
            <person name="Savinova O.S."/>
            <person name="Shakhova N.V."/>
            <person name="Tyazhelova T.V."/>
            <person name="Vasina D.V."/>
        </authorList>
    </citation>
    <scope>NUCLEOTIDE SEQUENCE [LARGE SCALE GENOMIC DNA]</scope>
    <source>
        <strain evidence="10 11">LE-BIN_3174</strain>
    </source>
</reference>
<dbReference type="InterPro" id="IPR019185">
    <property type="entry name" value="Integral_membrane_SYS1-rel"/>
</dbReference>
<feature type="transmembrane region" description="Helical" evidence="9">
    <location>
        <begin position="24"/>
        <end position="42"/>
    </location>
</feature>
<feature type="transmembrane region" description="Helical" evidence="9">
    <location>
        <begin position="107"/>
        <end position="128"/>
    </location>
</feature>
<keyword evidence="7" id="KW-0333">Golgi apparatus</keyword>
<evidence type="ECO:0000256" key="1">
    <source>
        <dbReference type="ARBA" id="ARBA00004653"/>
    </source>
</evidence>
<dbReference type="GO" id="GO:0043001">
    <property type="term" value="P:Golgi to plasma membrane protein transport"/>
    <property type="evidence" value="ECO:0007669"/>
    <property type="project" value="TreeGrafter"/>
</dbReference>
<dbReference type="Pfam" id="PF09801">
    <property type="entry name" value="SYS1"/>
    <property type="match status" value="2"/>
</dbReference>
<keyword evidence="8 9" id="KW-0472">Membrane</keyword>
<dbReference type="OrthoDB" id="542931at2759"/>
<dbReference type="Proteomes" id="UP000292702">
    <property type="component" value="Unassembled WGS sequence"/>
</dbReference>
<feature type="transmembrane region" description="Helical" evidence="9">
    <location>
        <begin position="163"/>
        <end position="180"/>
    </location>
</feature>
<keyword evidence="4 9" id="KW-0812">Transmembrane</keyword>
<dbReference type="EMBL" id="RWJN01000050">
    <property type="protein sequence ID" value="TCD69054.1"/>
    <property type="molecule type" value="Genomic_DNA"/>
</dbReference>
<evidence type="ECO:0000256" key="2">
    <source>
        <dbReference type="ARBA" id="ARBA00008160"/>
    </source>
</evidence>
<comment type="subcellular location">
    <subcellularLocation>
        <location evidence="1">Golgi apparatus membrane</location>
        <topology evidence="1">Multi-pass membrane protein</topology>
    </subcellularLocation>
</comment>
<evidence type="ECO:0000313" key="10">
    <source>
        <dbReference type="EMBL" id="TCD69054.1"/>
    </source>
</evidence>
<accession>A0A4R0S036</accession>
<feature type="transmembrane region" description="Helical" evidence="9">
    <location>
        <begin position="140"/>
        <end position="157"/>
    </location>
</feature>
<evidence type="ECO:0000256" key="9">
    <source>
        <dbReference type="SAM" id="Phobius"/>
    </source>
</evidence>
<keyword evidence="11" id="KW-1185">Reference proteome</keyword>
<dbReference type="GO" id="GO:0006895">
    <property type="term" value="P:Golgi to endosome transport"/>
    <property type="evidence" value="ECO:0007669"/>
    <property type="project" value="TreeGrafter"/>
</dbReference>
<dbReference type="GO" id="GO:0005802">
    <property type="term" value="C:trans-Golgi network"/>
    <property type="evidence" value="ECO:0007669"/>
    <property type="project" value="TreeGrafter"/>
</dbReference>
<dbReference type="PANTHER" id="PTHR12952:SF0">
    <property type="entry name" value="PROTEIN SYS1 HOMOLOG"/>
    <property type="match status" value="1"/>
</dbReference>
<organism evidence="10 11">
    <name type="scientific">Steccherinum ochraceum</name>
    <dbReference type="NCBI Taxonomy" id="92696"/>
    <lineage>
        <taxon>Eukaryota</taxon>
        <taxon>Fungi</taxon>
        <taxon>Dikarya</taxon>
        <taxon>Basidiomycota</taxon>
        <taxon>Agaricomycotina</taxon>
        <taxon>Agaricomycetes</taxon>
        <taxon>Polyporales</taxon>
        <taxon>Steccherinaceae</taxon>
        <taxon>Steccherinum</taxon>
    </lineage>
</organism>
<name>A0A4R0S036_9APHY</name>
<evidence type="ECO:0000256" key="7">
    <source>
        <dbReference type="ARBA" id="ARBA00023034"/>
    </source>
</evidence>
<evidence type="ECO:0000256" key="6">
    <source>
        <dbReference type="ARBA" id="ARBA00022989"/>
    </source>
</evidence>
<evidence type="ECO:0000256" key="5">
    <source>
        <dbReference type="ARBA" id="ARBA00022927"/>
    </source>
</evidence>
<dbReference type="PANTHER" id="PTHR12952">
    <property type="entry name" value="SYS1"/>
    <property type="match status" value="1"/>
</dbReference>
<dbReference type="GO" id="GO:0034067">
    <property type="term" value="P:protein localization to Golgi apparatus"/>
    <property type="evidence" value="ECO:0007669"/>
    <property type="project" value="TreeGrafter"/>
</dbReference>
<comment type="caution">
    <text evidence="10">The sequence shown here is derived from an EMBL/GenBank/DDBJ whole genome shotgun (WGS) entry which is preliminary data.</text>
</comment>
<sequence>MAKVSASHIWDPVLIVSQIVSMQTLHYLTLAILIPPVLSLFAEPSSLEFEGGAANVGMVMDWRQMAGWPTVPSAPGEDPWRALRIVWSGGKQVASNSSHWDGRIDPLRGWIIAGCWLAASGADVYYLYTVIRRPRMILDFSLTLLFNHLVLTTYYAAALPTSWFFWVIMVASAALMVTVAEQLCVKREMTEGLTVVTSNDADEMEMGDLLRRD</sequence>
<gene>
    <name evidence="10" type="ORF">EIP91_008952</name>
</gene>
<evidence type="ECO:0000256" key="3">
    <source>
        <dbReference type="ARBA" id="ARBA00022448"/>
    </source>
</evidence>